<evidence type="ECO:0000313" key="3">
    <source>
        <dbReference type="Proteomes" id="UP000032803"/>
    </source>
</evidence>
<dbReference type="CDD" id="cd16385">
    <property type="entry name" value="IcmL"/>
    <property type="match status" value="1"/>
</dbReference>
<dbReference type="Pfam" id="PF11393">
    <property type="entry name" value="T4BSS_DotI_IcmL"/>
    <property type="match status" value="1"/>
</dbReference>
<organism evidence="2 3">
    <name type="scientific">Legionella hackeliae</name>
    <dbReference type="NCBI Taxonomy" id="449"/>
    <lineage>
        <taxon>Bacteria</taxon>
        <taxon>Pseudomonadati</taxon>
        <taxon>Pseudomonadota</taxon>
        <taxon>Gammaproteobacteria</taxon>
        <taxon>Legionellales</taxon>
        <taxon>Legionellaceae</taxon>
        <taxon>Legionella</taxon>
    </lineage>
</organism>
<dbReference type="PATRIC" id="fig|449.7.peg.404"/>
<accession>A0A0A8UQZ2</accession>
<keyword evidence="3" id="KW-1185">Reference proteome</keyword>
<proteinExistence type="predicted"/>
<keyword evidence="1" id="KW-0732">Signal</keyword>
<name>A0A0A8UQZ2_LEGHA</name>
<dbReference type="RefSeq" id="WP_045105036.1">
    <property type="nucleotide sequence ID" value="NZ_LN681225.1"/>
</dbReference>
<dbReference type="HOGENOM" id="CLU_140291_0_0_6"/>
<protein>
    <submittedName>
        <fullName evidence="2">Uncharacterized protein</fullName>
    </submittedName>
</protein>
<dbReference type="AlphaFoldDB" id="A0A0A8UQZ2"/>
<feature type="signal peptide" evidence="1">
    <location>
        <begin position="1"/>
        <end position="23"/>
    </location>
</feature>
<sequence>MKFERLIMPLLFICFFTPSIHYANDNDLDVTAWSQQTLLATLSINYNETDTDFADLRKRYTLNAWSALHNFFSQQITEVKKKQLTIHPYPLTKPSITEQGVFSGIYYWRVNQSFMIPELHSQLDFSVIIIKGNNPPFMVQSVNIVRH</sequence>
<dbReference type="Proteomes" id="UP000032803">
    <property type="component" value="Chromosome I"/>
</dbReference>
<evidence type="ECO:0000313" key="2">
    <source>
        <dbReference type="EMBL" id="CEK09512.1"/>
    </source>
</evidence>
<dbReference type="KEGG" id="lha:LHA_0410"/>
<dbReference type="EMBL" id="LN681225">
    <property type="protein sequence ID" value="CEK09512.1"/>
    <property type="molecule type" value="Genomic_DNA"/>
</dbReference>
<gene>
    <name evidence="2" type="ORF">LHA_0410</name>
</gene>
<feature type="chain" id="PRO_5009754261" evidence="1">
    <location>
        <begin position="24"/>
        <end position="147"/>
    </location>
</feature>
<evidence type="ECO:0000256" key="1">
    <source>
        <dbReference type="SAM" id="SignalP"/>
    </source>
</evidence>
<dbReference type="OrthoDB" id="5638127at2"/>
<reference evidence="3" key="1">
    <citation type="submission" date="2014-09" db="EMBL/GenBank/DDBJ databases">
        <authorList>
            <person name="Gomez-Valero L."/>
        </authorList>
    </citation>
    <scope>NUCLEOTIDE SEQUENCE [LARGE SCALE GENOMIC DNA]</scope>
    <source>
        <strain evidence="3">ATCC35250</strain>
    </source>
</reference>
<dbReference type="InterPro" id="IPR021055">
    <property type="entry name" value="T4BSS_IcmL/DotI"/>
</dbReference>